<dbReference type="PROSITE" id="PS51477">
    <property type="entry name" value="PAH"/>
    <property type="match status" value="1"/>
</dbReference>
<keyword evidence="8" id="KW-1185">Reference proteome</keyword>
<evidence type="ECO:0000313" key="7">
    <source>
        <dbReference type="EMBL" id="KAJ3142620.1"/>
    </source>
</evidence>
<feature type="compositionally biased region" description="Pro residues" evidence="6">
    <location>
        <begin position="65"/>
        <end position="80"/>
    </location>
</feature>
<feature type="compositionally biased region" description="Low complexity" evidence="6">
    <location>
        <begin position="91"/>
        <end position="105"/>
    </location>
</feature>
<evidence type="ECO:0000256" key="5">
    <source>
        <dbReference type="PROSITE-ProRule" id="PRU00810"/>
    </source>
</evidence>
<organism evidence="7 8">
    <name type="scientific">Physocladia obscura</name>
    <dbReference type="NCBI Taxonomy" id="109957"/>
    <lineage>
        <taxon>Eukaryota</taxon>
        <taxon>Fungi</taxon>
        <taxon>Fungi incertae sedis</taxon>
        <taxon>Chytridiomycota</taxon>
        <taxon>Chytridiomycota incertae sedis</taxon>
        <taxon>Chytridiomycetes</taxon>
        <taxon>Chytridiales</taxon>
        <taxon>Chytriomycetaceae</taxon>
        <taxon>Physocladia</taxon>
    </lineage>
</organism>
<dbReference type="GO" id="GO:0000122">
    <property type="term" value="P:negative regulation of transcription by RNA polymerase II"/>
    <property type="evidence" value="ECO:0007669"/>
    <property type="project" value="TreeGrafter"/>
</dbReference>
<keyword evidence="2" id="KW-0678">Repressor</keyword>
<feature type="compositionally biased region" description="Low complexity" evidence="6">
    <location>
        <begin position="188"/>
        <end position="200"/>
    </location>
</feature>
<dbReference type="PANTHER" id="PTHR12346">
    <property type="entry name" value="SIN3B-RELATED"/>
    <property type="match status" value="1"/>
</dbReference>
<dbReference type="Proteomes" id="UP001211907">
    <property type="component" value="Unassembled WGS sequence"/>
</dbReference>
<dbReference type="GO" id="GO:0003714">
    <property type="term" value="F:transcription corepressor activity"/>
    <property type="evidence" value="ECO:0007669"/>
    <property type="project" value="InterPro"/>
</dbReference>
<feature type="region of interest" description="Disordered" evidence="6">
    <location>
        <begin position="181"/>
        <end position="233"/>
    </location>
</feature>
<comment type="caution">
    <text evidence="7">The sequence shown here is derived from an EMBL/GenBank/DDBJ whole genome shotgun (WGS) entry which is preliminary data.</text>
</comment>
<dbReference type="PANTHER" id="PTHR12346:SF0">
    <property type="entry name" value="SIN3A, ISOFORM G"/>
    <property type="match status" value="1"/>
</dbReference>
<keyword evidence="4 5" id="KW-0539">Nucleus</keyword>
<dbReference type="Pfam" id="PF02671">
    <property type="entry name" value="PAH"/>
    <property type="match status" value="1"/>
</dbReference>
<evidence type="ECO:0000256" key="1">
    <source>
        <dbReference type="ARBA" id="ARBA00004123"/>
    </source>
</evidence>
<evidence type="ECO:0000313" key="8">
    <source>
        <dbReference type="Proteomes" id="UP001211907"/>
    </source>
</evidence>
<comment type="subcellular location">
    <subcellularLocation>
        <location evidence="1 5">Nucleus</location>
    </subcellularLocation>
</comment>
<reference evidence="7" key="1">
    <citation type="submission" date="2020-05" db="EMBL/GenBank/DDBJ databases">
        <title>Phylogenomic resolution of chytrid fungi.</title>
        <authorList>
            <person name="Stajich J.E."/>
            <person name="Amses K."/>
            <person name="Simmons R."/>
            <person name="Seto K."/>
            <person name="Myers J."/>
            <person name="Bonds A."/>
            <person name="Quandt C.A."/>
            <person name="Barry K."/>
            <person name="Liu P."/>
            <person name="Grigoriev I."/>
            <person name="Longcore J.E."/>
            <person name="James T.Y."/>
        </authorList>
    </citation>
    <scope>NUCLEOTIDE SEQUENCE</scope>
    <source>
        <strain evidence="7">JEL0513</strain>
    </source>
</reference>
<feature type="region of interest" description="Disordered" evidence="6">
    <location>
        <begin position="1"/>
        <end position="106"/>
    </location>
</feature>
<feature type="region of interest" description="Disordered" evidence="6">
    <location>
        <begin position="136"/>
        <end position="165"/>
    </location>
</feature>
<evidence type="ECO:0000256" key="2">
    <source>
        <dbReference type="ARBA" id="ARBA00022491"/>
    </source>
</evidence>
<dbReference type="GO" id="GO:0070822">
    <property type="term" value="C:Sin3-type complex"/>
    <property type="evidence" value="ECO:0007669"/>
    <property type="project" value="TreeGrafter"/>
</dbReference>
<evidence type="ECO:0000256" key="4">
    <source>
        <dbReference type="ARBA" id="ARBA00023242"/>
    </source>
</evidence>
<gene>
    <name evidence="7" type="primary">SIN3_3</name>
    <name evidence="7" type="ORF">HK100_012472</name>
</gene>
<feature type="compositionally biased region" description="Polar residues" evidence="6">
    <location>
        <begin position="7"/>
        <end position="37"/>
    </location>
</feature>
<evidence type="ECO:0000256" key="6">
    <source>
        <dbReference type="SAM" id="MobiDB-lite"/>
    </source>
</evidence>
<dbReference type="Gene3D" id="1.20.1160.11">
    <property type="entry name" value="Paired amphipathic helix"/>
    <property type="match status" value="1"/>
</dbReference>
<name>A0AAD5TCL6_9FUNG</name>
<dbReference type="EMBL" id="JADGJH010000009">
    <property type="protein sequence ID" value="KAJ3142620.1"/>
    <property type="molecule type" value="Genomic_DNA"/>
</dbReference>
<feature type="compositionally biased region" description="Low complexity" evidence="6">
    <location>
        <begin position="38"/>
        <end position="64"/>
    </location>
</feature>
<accession>A0AAD5TCL6</accession>
<feature type="compositionally biased region" description="Low complexity" evidence="6">
    <location>
        <begin position="209"/>
        <end position="220"/>
    </location>
</feature>
<proteinExistence type="predicted"/>
<dbReference type="InterPro" id="IPR036600">
    <property type="entry name" value="PAH_sf"/>
</dbReference>
<dbReference type="InterPro" id="IPR003822">
    <property type="entry name" value="PAH"/>
</dbReference>
<dbReference type="SUPFAM" id="SSF47762">
    <property type="entry name" value="PAH2 domain"/>
    <property type="match status" value="1"/>
</dbReference>
<sequence length="387" mass="43443">MSEAPAAQSTEGNGNLANGLSTITKNQRTLNNTTSETPQLQSQPQNQIQQPIQALSQLPQQYPQQQPPQQPQKQQPPPHTGYPTAQSSTAPQLQPHQQNHNPYQPRSINVKDALSYLDQVMLQFQAYRIEATMNPLDPSKVYTPTGLQTSSIRQQSPPVPAPAAIQQQPQHYINQQLPQSYYSHPQHHPQNLPPQQQQSHIPEPPPGYHIPSQHHQQSQQRHPHPYSLMAPNHDLHNQTVPQQVSQPVQAVQQPPVLHQQASLTQQIPPMSSHLEVAQKKTPVEFGHANRFSNEPDTYKHFLEILQTYQKESKPIQQVYAQVQVLFRSAPDLLNEFKHFLPEVGSIVNKGGNSLASAARGATVMPQIATWSDNRRPSASNILYPTLH</sequence>
<dbReference type="InterPro" id="IPR039774">
    <property type="entry name" value="Sin3-like"/>
</dbReference>
<evidence type="ECO:0000256" key="3">
    <source>
        <dbReference type="ARBA" id="ARBA00022737"/>
    </source>
</evidence>
<keyword evidence="3" id="KW-0677">Repeat</keyword>
<protein>
    <submittedName>
        <fullName evidence="7">Transcriptional regulatory protein sin3</fullName>
    </submittedName>
</protein>
<dbReference type="AlphaFoldDB" id="A0AAD5TCL6"/>
<dbReference type="FunFam" id="1.20.1160.11:FF:000003">
    <property type="entry name" value="Paired amphipathic helix SIN3-like protein"/>
    <property type="match status" value="1"/>
</dbReference>